<evidence type="ECO:0000313" key="2">
    <source>
        <dbReference type="Proteomes" id="UP000544122"/>
    </source>
</evidence>
<dbReference type="RefSeq" id="WP_171580823.1">
    <property type="nucleotide sequence ID" value="NZ_JAAVLX010000005.1"/>
</dbReference>
<name>A0A7Y4GTS4_9BRAD</name>
<protein>
    <submittedName>
        <fullName evidence="1">Uncharacterized protein</fullName>
    </submittedName>
</protein>
<dbReference type="EMBL" id="JAAVLX010000005">
    <property type="protein sequence ID" value="NOJ41584.1"/>
    <property type="molecule type" value="Genomic_DNA"/>
</dbReference>
<evidence type="ECO:0000313" key="1">
    <source>
        <dbReference type="EMBL" id="NOJ41584.1"/>
    </source>
</evidence>
<sequence length="100" mass="11313">MANVQRILGFCAGTSETNAPALEMAVASARKNWGVRMNFSSSKDESLLSLWESVRRQVLAGRANAGRCRFVGNNLRTYAELLRSEMDRRELKYTPINWSE</sequence>
<dbReference type="Proteomes" id="UP000544122">
    <property type="component" value="Unassembled WGS sequence"/>
</dbReference>
<gene>
    <name evidence="1" type="ORF">HCN58_18690</name>
</gene>
<reference evidence="1 2" key="1">
    <citation type="submission" date="2020-03" db="EMBL/GenBank/DDBJ databases">
        <title>Bradyrhizobium diversity isolated from nodules of Indigofera sp.</title>
        <authorList>
            <person name="Klepa M."/>
            <person name="Helene L."/>
            <person name="Hungria M."/>
        </authorList>
    </citation>
    <scope>NUCLEOTIDE SEQUENCE [LARGE SCALE GENOMIC DNA]</scope>
    <source>
        <strain evidence="1 2">WSM 1791</strain>
    </source>
</reference>
<proteinExistence type="predicted"/>
<keyword evidence="2" id="KW-1185">Reference proteome</keyword>
<accession>A0A7Y4GTS4</accession>
<dbReference type="AlphaFoldDB" id="A0A7Y4GTS4"/>
<organism evidence="1 2">
    <name type="scientific">Bradyrhizobium australiense</name>
    <dbReference type="NCBI Taxonomy" id="2721161"/>
    <lineage>
        <taxon>Bacteria</taxon>
        <taxon>Pseudomonadati</taxon>
        <taxon>Pseudomonadota</taxon>
        <taxon>Alphaproteobacteria</taxon>
        <taxon>Hyphomicrobiales</taxon>
        <taxon>Nitrobacteraceae</taxon>
        <taxon>Bradyrhizobium</taxon>
    </lineage>
</organism>
<comment type="caution">
    <text evidence="1">The sequence shown here is derived from an EMBL/GenBank/DDBJ whole genome shotgun (WGS) entry which is preliminary data.</text>
</comment>